<gene>
    <name evidence="2" type="ORF">SAMN06265348_10160</name>
</gene>
<name>A0A521ACW5_9SPHI</name>
<dbReference type="OrthoDB" id="772159at2"/>
<dbReference type="RefSeq" id="WP_142526198.1">
    <property type="nucleotide sequence ID" value="NZ_CBCSJO010000002.1"/>
</dbReference>
<dbReference type="InterPro" id="IPR048136">
    <property type="entry name" value="STM3941-like"/>
</dbReference>
<dbReference type="EMBL" id="FXTN01000001">
    <property type="protein sequence ID" value="SMO32608.1"/>
    <property type="molecule type" value="Genomic_DNA"/>
</dbReference>
<reference evidence="2 3" key="1">
    <citation type="submission" date="2017-05" db="EMBL/GenBank/DDBJ databases">
        <authorList>
            <person name="Varghese N."/>
            <person name="Submissions S."/>
        </authorList>
    </citation>
    <scope>NUCLEOTIDE SEQUENCE [LARGE SCALE GENOMIC DNA]</scope>
    <source>
        <strain evidence="2 3">DSM 19036</strain>
    </source>
</reference>
<keyword evidence="1" id="KW-1133">Transmembrane helix</keyword>
<keyword evidence="1" id="KW-0472">Membrane</keyword>
<feature type="transmembrane region" description="Helical" evidence="1">
    <location>
        <begin position="12"/>
        <end position="33"/>
    </location>
</feature>
<dbReference type="Proteomes" id="UP000320300">
    <property type="component" value="Unassembled WGS sequence"/>
</dbReference>
<keyword evidence="1" id="KW-0812">Transmembrane</keyword>
<dbReference type="AlphaFoldDB" id="A0A521ACW5"/>
<keyword evidence="3" id="KW-1185">Reference proteome</keyword>
<sequence length="176" mass="19145">MEFYRNKKKSVNLILVCTGILALLIVMFIYSIGTFDGRLSIKLAALSGISGIILVIIIAKKLYNLTDNSPLLVLSPEGITAKVTAVAKAAGLIYWKDIINITMGNVGGDTLITLTVDKPKKYIPTIKKKLSAMVVNGIEDPDGNLPIHLTAAELDITAQELMNVINTYRSQLQNTQ</sequence>
<protein>
    <submittedName>
        <fullName evidence="2">Uncharacterized protein</fullName>
    </submittedName>
</protein>
<dbReference type="NCBIfam" id="NF041635">
    <property type="entry name" value="STM3941_fam"/>
    <property type="match status" value="1"/>
</dbReference>
<evidence type="ECO:0000256" key="1">
    <source>
        <dbReference type="SAM" id="Phobius"/>
    </source>
</evidence>
<accession>A0A521ACW5</accession>
<evidence type="ECO:0000313" key="3">
    <source>
        <dbReference type="Proteomes" id="UP000320300"/>
    </source>
</evidence>
<feature type="transmembrane region" description="Helical" evidence="1">
    <location>
        <begin position="39"/>
        <end position="59"/>
    </location>
</feature>
<proteinExistence type="predicted"/>
<evidence type="ECO:0000313" key="2">
    <source>
        <dbReference type="EMBL" id="SMO32608.1"/>
    </source>
</evidence>
<organism evidence="2 3">
    <name type="scientific">Pedobacter westerhofensis</name>
    <dbReference type="NCBI Taxonomy" id="425512"/>
    <lineage>
        <taxon>Bacteria</taxon>
        <taxon>Pseudomonadati</taxon>
        <taxon>Bacteroidota</taxon>
        <taxon>Sphingobacteriia</taxon>
        <taxon>Sphingobacteriales</taxon>
        <taxon>Sphingobacteriaceae</taxon>
        <taxon>Pedobacter</taxon>
    </lineage>
</organism>